<dbReference type="VEuPathDB" id="FungiDB:BO78DRAFT_416463"/>
<evidence type="ECO:0000256" key="1">
    <source>
        <dbReference type="SAM" id="MobiDB-lite"/>
    </source>
</evidence>
<dbReference type="Proteomes" id="UP000248423">
    <property type="component" value="Unassembled WGS sequence"/>
</dbReference>
<accession>A0A319EEE4</accession>
<gene>
    <name evidence="2" type="ORF">BO78DRAFT_416463</name>
</gene>
<protein>
    <submittedName>
        <fullName evidence="2">Uncharacterized protein</fullName>
    </submittedName>
</protein>
<name>A0A319EEE4_ASPSB</name>
<feature type="region of interest" description="Disordered" evidence="1">
    <location>
        <begin position="175"/>
        <end position="200"/>
    </location>
</feature>
<organism evidence="2 3">
    <name type="scientific">Aspergillus sclerotiicarbonarius (strain CBS 121057 / IBT 28362)</name>
    <dbReference type="NCBI Taxonomy" id="1448318"/>
    <lineage>
        <taxon>Eukaryota</taxon>
        <taxon>Fungi</taxon>
        <taxon>Dikarya</taxon>
        <taxon>Ascomycota</taxon>
        <taxon>Pezizomycotina</taxon>
        <taxon>Eurotiomycetes</taxon>
        <taxon>Eurotiomycetidae</taxon>
        <taxon>Eurotiales</taxon>
        <taxon>Aspergillaceae</taxon>
        <taxon>Aspergillus</taxon>
        <taxon>Aspergillus subgen. Circumdati</taxon>
    </lineage>
</organism>
<reference evidence="2 3" key="1">
    <citation type="submission" date="2018-02" db="EMBL/GenBank/DDBJ databases">
        <title>The genomes of Aspergillus section Nigri reveals drivers in fungal speciation.</title>
        <authorList>
            <consortium name="DOE Joint Genome Institute"/>
            <person name="Vesth T.C."/>
            <person name="Nybo J."/>
            <person name="Theobald S."/>
            <person name="Brandl J."/>
            <person name="Frisvad J.C."/>
            <person name="Nielsen K.F."/>
            <person name="Lyhne E.K."/>
            <person name="Kogle M.E."/>
            <person name="Kuo A."/>
            <person name="Riley R."/>
            <person name="Clum A."/>
            <person name="Nolan M."/>
            <person name="Lipzen A."/>
            <person name="Salamov A."/>
            <person name="Henrissat B."/>
            <person name="Wiebenga A."/>
            <person name="De vries R.P."/>
            <person name="Grigoriev I.V."/>
            <person name="Mortensen U.H."/>
            <person name="Andersen M.R."/>
            <person name="Baker S.E."/>
        </authorList>
    </citation>
    <scope>NUCLEOTIDE SEQUENCE [LARGE SCALE GENOMIC DNA]</scope>
    <source>
        <strain evidence="2 3">CBS 121057</strain>
    </source>
</reference>
<keyword evidence="3" id="KW-1185">Reference proteome</keyword>
<feature type="region of interest" description="Disordered" evidence="1">
    <location>
        <begin position="127"/>
        <end position="157"/>
    </location>
</feature>
<evidence type="ECO:0000313" key="2">
    <source>
        <dbReference type="EMBL" id="PYI08567.1"/>
    </source>
</evidence>
<sequence length="200" mass="22334">MLYDQAEKTYYIGLLENETGEKLNEICKNVSPSFSGFVPFKKQLAIDLRKDIPMNQTRVYITVYGFQKDTALVRETLRNTKLDLQYPFYCYDDTVAHVNPQSTTGKPPHELVGQELPDYLYAPPRRHSANTSALPAAGVPRANETPNVVESASDPEDSMQIDNELELPLLMACRSGPAGGSGADHERDPIPTDETWDIIT</sequence>
<proteinExistence type="predicted"/>
<dbReference type="AlphaFoldDB" id="A0A319EEE4"/>
<evidence type="ECO:0000313" key="3">
    <source>
        <dbReference type="Proteomes" id="UP000248423"/>
    </source>
</evidence>
<dbReference type="EMBL" id="KZ826333">
    <property type="protein sequence ID" value="PYI08567.1"/>
    <property type="molecule type" value="Genomic_DNA"/>
</dbReference>
<dbReference type="OrthoDB" id="448448at2759"/>